<protein>
    <submittedName>
        <fullName evidence="2">Uncharacterized protein</fullName>
    </submittedName>
</protein>
<dbReference type="InterPro" id="IPR029058">
    <property type="entry name" value="AB_hydrolase_fold"/>
</dbReference>
<reference evidence="3" key="1">
    <citation type="journal article" date="2010" name="Science">
        <title>Signatures of adaptation to obligate biotrophy in the Hyaloperonospora arabidopsidis genome.</title>
        <authorList>
            <person name="Baxter L."/>
            <person name="Tripathy S."/>
            <person name="Ishaque N."/>
            <person name="Boot N."/>
            <person name="Cabral A."/>
            <person name="Kemen E."/>
            <person name="Thines M."/>
            <person name="Ah-Fong A."/>
            <person name="Anderson R."/>
            <person name="Badejoko W."/>
            <person name="Bittner-Eddy P."/>
            <person name="Boore J.L."/>
            <person name="Chibucos M.C."/>
            <person name="Coates M."/>
            <person name="Dehal P."/>
            <person name="Delehaunty K."/>
            <person name="Dong S."/>
            <person name="Downton P."/>
            <person name="Dumas B."/>
            <person name="Fabro G."/>
            <person name="Fronick C."/>
            <person name="Fuerstenberg S.I."/>
            <person name="Fulton L."/>
            <person name="Gaulin E."/>
            <person name="Govers F."/>
            <person name="Hughes L."/>
            <person name="Humphray S."/>
            <person name="Jiang R.H."/>
            <person name="Judelson H."/>
            <person name="Kamoun S."/>
            <person name="Kyung K."/>
            <person name="Meijer H."/>
            <person name="Minx P."/>
            <person name="Morris P."/>
            <person name="Nelson J."/>
            <person name="Phuntumart V."/>
            <person name="Qutob D."/>
            <person name="Rehmany A."/>
            <person name="Rougon-Cardoso A."/>
            <person name="Ryden P."/>
            <person name="Torto-Alalibo T."/>
            <person name="Studholme D."/>
            <person name="Wang Y."/>
            <person name="Win J."/>
            <person name="Wood J."/>
            <person name="Clifton S.W."/>
            <person name="Rogers J."/>
            <person name="Van den Ackerveken G."/>
            <person name="Jones J.D."/>
            <person name="McDowell J.M."/>
            <person name="Beynon J."/>
            <person name="Tyler B.M."/>
        </authorList>
    </citation>
    <scope>NUCLEOTIDE SEQUENCE [LARGE SCALE GENOMIC DNA]</scope>
    <source>
        <strain evidence="3">Emoy2</strain>
    </source>
</reference>
<dbReference type="PANTHER" id="PTHR22538:SF1">
    <property type="entry name" value="VWFD DOMAIN-CONTAINING PROTEIN"/>
    <property type="match status" value="1"/>
</dbReference>
<organism evidence="2 3">
    <name type="scientific">Hyaloperonospora arabidopsidis (strain Emoy2)</name>
    <name type="common">Downy mildew agent</name>
    <name type="synonym">Peronospora arabidopsidis</name>
    <dbReference type="NCBI Taxonomy" id="559515"/>
    <lineage>
        <taxon>Eukaryota</taxon>
        <taxon>Sar</taxon>
        <taxon>Stramenopiles</taxon>
        <taxon>Oomycota</taxon>
        <taxon>Peronosporomycetes</taxon>
        <taxon>Peronosporales</taxon>
        <taxon>Peronosporaceae</taxon>
        <taxon>Hyaloperonospora</taxon>
    </lineage>
</organism>
<feature type="transmembrane region" description="Helical" evidence="1">
    <location>
        <begin position="36"/>
        <end position="53"/>
    </location>
</feature>
<dbReference type="Proteomes" id="UP000011713">
    <property type="component" value="Unassembled WGS sequence"/>
</dbReference>
<reference evidence="2" key="2">
    <citation type="submission" date="2015-06" db="UniProtKB">
        <authorList>
            <consortium name="EnsemblProtists"/>
        </authorList>
    </citation>
    <scope>IDENTIFICATION</scope>
    <source>
        <strain evidence="2">Emoy2</strain>
    </source>
</reference>
<dbReference type="PANTHER" id="PTHR22538">
    <property type="entry name" value="CILIA- AND FLAGELLA-ASSOCIATED PROTEIN 74"/>
    <property type="match status" value="1"/>
</dbReference>
<proteinExistence type="predicted"/>
<dbReference type="EMBL" id="JH597777">
    <property type="status" value="NOT_ANNOTATED_CDS"/>
    <property type="molecule type" value="Genomic_DNA"/>
</dbReference>
<keyword evidence="1" id="KW-0472">Membrane</keyword>
<dbReference type="EnsemblProtists" id="HpaT800349">
    <property type="protein sequence ID" value="HpaP800349"/>
    <property type="gene ID" value="HpaG800349"/>
</dbReference>
<dbReference type="OMA" id="WGHRALR"/>
<sequence>MAWSQKRLSFSFEPVRHHHEPQLWRRESASRPGRQWVFWRLAVAAVVGCFLAVTQVTNYTHHFHAHLAKHRILRNLQEQSALRLTFELKRKAMYVHGASTFDVIAVPAPKRSVDDGSMVYDGIASFEKDGDWYDYTLVDGITYYTMRSNKQGVQSGCLPSGSVPPIHSVLDAIQTAITANPLSSSNDKCPHGSVMVFQFAREDFVLCSGQSSWAWVPDDGFQIFGKDLNIRVKYEQAAPIIVAPRVSTEELTFCGTVPFGDRISTSLPSMLSRSFLEWGHRALRAESAQFNIFDKAWDLVTDDGCGCKGVRRECVFIPGLNSFGGRGLTDKDPHGYFGDDIGDHSPCCLSRKFIILATKDNHWSSPVFEQRLVDLLLEVSSTSDKATRTVKDTIIIGHSLANLILSGAIAEKLVVLDPSTTWVATSAPMQGSMGSNYIQESCHSDKGGFVASVIDLLGNCPVNTGEASVAYQNSTFSTPELDNAYAAAQTAYAATVDAVICSNSFMGLVTIKATMYALAGRILPHHSSKNDGIVEYSSCAMGLPLETFGRSYKSPRYLAALNHVDTSFRNGDGMFSDAKKPLKWFECLL</sequence>
<dbReference type="InParanoid" id="M4B252"/>
<accession>M4B252</accession>
<evidence type="ECO:0000256" key="1">
    <source>
        <dbReference type="SAM" id="Phobius"/>
    </source>
</evidence>
<keyword evidence="1" id="KW-0812">Transmembrane</keyword>
<dbReference type="AlphaFoldDB" id="M4B252"/>
<name>M4B252_HYAAE</name>
<dbReference type="HOGENOM" id="CLU_028087_0_0_1"/>
<keyword evidence="3" id="KW-1185">Reference proteome</keyword>
<keyword evidence="1" id="KW-1133">Transmembrane helix</keyword>
<dbReference type="VEuPathDB" id="FungiDB:HpaG800349"/>
<dbReference type="eggNOG" id="ENOG502SI34">
    <property type="taxonomic scope" value="Eukaryota"/>
</dbReference>
<evidence type="ECO:0000313" key="2">
    <source>
        <dbReference type="EnsemblProtists" id="HpaP800349"/>
    </source>
</evidence>
<evidence type="ECO:0000313" key="3">
    <source>
        <dbReference type="Proteomes" id="UP000011713"/>
    </source>
</evidence>
<dbReference type="Gene3D" id="3.40.50.1820">
    <property type="entry name" value="alpha/beta hydrolase"/>
    <property type="match status" value="1"/>
</dbReference>